<organism evidence="1 2">
    <name type="scientific">Endomicrobium trichonymphae</name>
    <dbReference type="NCBI Taxonomy" id="1408204"/>
    <lineage>
        <taxon>Bacteria</taxon>
        <taxon>Pseudomonadati</taxon>
        <taxon>Elusimicrobiota</taxon>
        <taxon>Endomicrobiia</taxon>
        <taxon>Endomicrobiales</taxon>
        <taxon>Endomicrobiaceae</taxon>
        <taxon>Candidatus Endomicrobiellum</taxon>
    </lineage>
</organism>
<reference evidence="1 2" key="1">
    <citation type="submission" date="2015-11" db="EMBL/GenBank/DDBJ databases">
        <title>Evidence for parallel genomic evolution in an endosymbiosis of termite gut flagellates.</title>
        <authorList>
            <person name="Zheng H."/>
        </authorList>
    </citation>
    <scope>NUCLEOTIDE SEQUENCE [LARGE SCALE GENOMIC DNA]</scope>
    <source>
        <strain evidence="1 2">CET450</strain>
    </source>
</reference>
<sequence length="63" mass="7414">MTFQIYDFKGVKSKENCDGYEFKFDNVSNEVNSGEYAVGMKVKDKEEVVKNYYEKEKNQKSLI</sequence>
<comment type="caution">
    <text evidence="1">The sequence shown here is derived from an EMBL/GenBank/DDBJ whole genome shotgun (WGS) entry which is preliminary data.</text>
</comment>
<evidence type="ECO:0000313" key="2">
    <source>
        <dbReference type="Proteomes" id="UP000095237"/>
    </source>
</evidence>
<evidence type="ECO:0000313" key="1">
    <source>
        <dbReference type="EMBL" id="OEG71544.1"/>
    </source>
</evidence>
<proteinExistence type="predicted"/>
<keyword evidence="2" id="KW-1185">Reference proteome</keyword>
<dbReference type="AlphaFoldDB" id="A0A1E5IM26"/>
<protein>
    <submittedName>
        <fullName evidence="1">Uncharacterized protein</fullName>
    </submittedName>
</protein>
<dbReference type="EMBL" id="LNVX01000176">
    <property type="protein sequence ID" value="OEG71544.1"/>
    <property type="molecule type" value="Genomic_DNA"/>
</dbReference>
<dbReference type="Proteomes" id="UP000095237">
    <property type="component" value="Unassembled WGS sequence"/>
</dbReference>
<accession>A0A1E5IM26</accession>
<gene>
    <name evidence="1" type="ORF">ATZ36_14100</name>
</gene>
<name>A0A1E5IM26_ENDTX</name>